<gene>
    <name evidence="2" type="ORF">SLEP1_g30265</name>
</gene>
<feature type="region of interest" description="Disordered" evidence="1">
    <location>
        <begin position="86"/>
        <end position="113"/>
    </location>
</feature>
<comment type="caution">
    <text evidence="2">The sequence shown here is derived from an EMBL/GenBank/DDBJ whole genome shotgun (WGS) entry which is preliminary data.</text>
</comment>
<proteinExistence type="predicted"/>
<organism evidence="2 3">
    <name type="scientific">Rubroshorea leprosula</name>
    <dbReference type="NCBI Taxonomy" id="152421"/>
    <lineage>
        <taxon>Eukaryota</taxon>
        <taxon>Viridiplantae</taxon>
        <taxon>Streptophyta</taxon>
        <taxon>Embryophyta</taxon>
        <taxon>Tracheophyta</taxon>
        <taxon>Spermatophyta</taxon>
        <taxon>Magnoliopsida</taxon>
        <taxon>eudicotyledons</taxon>
        <taxon>Gunneridae</taxon>
        <taxon>Pentapetalae</taxon>
        <taxon>rosids</taxon>
        <taxon>malvids</taxon>
        <taxon>Malvales</taxon>
        <taxon>Dipterocarpaceae</taxon>
        <taxon>Rubroshorea</taxon>
    </lineage>
</organism>
<accession>A0AAV5K819</accession>
<dbReference type="Proteomes" id="UP001054252">
    <property type="component" value="Unassembled WGS sequence"/>
</dbReference>
<name>A0AAV5K819_9ROSI</name>
<evidence type="ECO:0000313" key="2">
    <source>
        <dbReference type="EMBL" id="GKV20099.1"/>
    </source>
</evidence>
<dbReference type="AlphaFoldDB" id="A0AAV5K819"/>
<protein>
    <submittedName>
        <fullName evidence="2">Uncharacterized protein</fullName>
    </submittedName>
</protein>
<feature type="compositionally biased region" description="Polar residues" evidence="1">
    <location>
        <begin position="90"/>
        <end position="102"/>
    </location>
</feature>
<dbReference type="EMBL" id="BPVZ01000054">
    <property type="protein sequence ID" value="GKV20099.1"/>
    <property type="molecule type" value="Genomic_DNA"/>
</dbReference>
<reference evidence="2 3" key="1">
    <citation type="journal article" date="2021" name="Commun. Biol.">
        <title>The genome of Shorea leprosula (Dipterocarpaceae) highlights the ecological relevance of drought in aseasonal tropical rainforests.</title>
        <authorList>
            <person name="Ng K.K.S."/>
            <person name="Kobayashi M.J."/>
            <person name="Fawcett J.A."/>
            <person name="Hatakeyama M."/>
            <person name="Paape T."/>
            <person name="Ng C.H."/>
            <person name="Ang C.C."/>
            <person name="Tnah L.H."/>
            <person name="Lee C.T."/>
            <person name="Nishiyama T."/>
            <person name="Sese J."/>
            <person name="O'Brien M.J."/>
            <person name="Copetti D."/>
            <person name="Mohd Noor M.I."/>
            <person name="Ong R.C."/>
            <person name="Putra M."/>
            <person name="Sireger I.Z."/>
            <person name="Indrioko S."/>
            <person name="Kosugi Y."/>
            <person name="Izuno A."/>
            <person name="Isagi Y."/>
            <person name="Lee S.L."/>
            <person name="Shimizu K.K."/>
        </authorList>
    </citation>
    <scope>NUCLEOTIDE SEQUENCE [LARGE SCALE GENOMIC DNA]</scope>
    <source>
        <strain evidence="2">214</strain>
    </source>
</reference>
<keyword evidence="3" id="KW-1185">Reference proteome</keyword>
<evidence type="ECO:0000256" key="1">
    <source>
        <dbReference type="SAM" id="MobiDB-lite"/>
    </source>
</evidence>
<evidence type="ECO:0000313" key="3">
    <source>
        <dbReference type="Proteomes" id="UP001054252"/>
    </source>
</evidence>
<sequence>MHGRSGRPEASVAWSDAYAYANFQPSRQGKLVLTPASSMLISELSGRARVKMASFHDAQEFRGNQGGEEEVDVISVEPITMIVPLELQDSPRTTTPESSASPSVGGGSCDHRPSTGKSCKIPLLFDELASTRSLLSGALSKSRVCWCDLGLFSLSMDFCTSRSYLSRSAFFLISSSLCLDELGSLFNFPLPLGLVGTIILLRAGEFRVATTVAGCASLFNRGIRGSSGIRWARILPIAILRTLVFSSSSVVRASSVDLSGRSCYELPCLGCPRLVPVGI</sequence>